<evidence type="ECO:0000313" key="2">
    <source>
        <dbReference type="Proteomes" id="UP000789860"/>
    </source>
</evidence>
<comment type="caution">
    <text evidence="1">The sequence shown here is derived from an EMBL/GenBank/DDBJ whole genome shotgun (WGS) entry which is preliminary data.</text>
</comment>
<name>A0ACA9PG69_9GLOM</name>
<sequence length="61" mass="6885">VERHASEGVNKILIGNKCDKIENRVITKEQGQALADEFKIKFFETSAKSNINVDEAFFTLV</sequence>
<protein>
    <submittedName>
        <fullName evidence="1">6189_t:CDS:1</fullName>
    </submittedName>
</protein>
<gene>
    <name evidence="1" type="ORF">SCALOS_LOCUS10631</name>
</gene>
<reference evidence="1" key="1">
    <citation type="submission" date="2021-06" db="EMBL/GenBank/DDBJ databases">
        <authorList>
            <person name="Kallberg Y."/>
            <person name="Tangrot J."/>
            <person name="Rosling A."/>
        </authorList>
    </citation>
    <scope>NUCLEOTIDE SEQUENCE</scope>
    <source>
        <strain evidence="1">AU212A</strain>
    </source>
</reference>
<dbReference type="Proteomes" id="UP000789860">
    <property type="component" value="Unassembled WGS sequence"/>
</dbReference>
<feature type="non-terminal residue" evidence="1">
    <location>
        <position position="1"/>
    </location>
</feature>
<keyword evidence="2" id="KW-1185">Reference proteome</keyword>
<dbReference type="EMBL" id="CAJVPM010040930">
    <property type="protein sequence ID" value="CAG8704749.1"/>
    <property type="molecule type" value="Genomic_DNA"/>
</dbReference>
<evidence type="ECO:0000313" key="1">
    <source>
        <dbReference type="EMBL" id="CAG8704749.1"/>
    </source>
</evidence>
<feature type="non-terminal residue" evidence="1">
    <location>
        <position position="61"/>
    </location>
</feature>
<proteinExistence type="predicted"/>
<accession>A0ACA9PG69</accession>
<organism evidence="1 2">
    <name type="scientific">Scutellospora calospora</name>
    <dbReference type="NCBI Taxonomy" id="85575"/>
    <lineage>
        <taxon>Eukaryota</taxon>
        <taxon>Fungi</taxon>
        <taxon>Fungi incertae sedis</taxon>
        <taxon>Mucoromycota</taxon>
        <taxon>Glomeromycotina</taxon>
        <taxon>Glomeromycetes</taxon>
        <taxon>Diversisporales</taxon>
        <taxon>Gigasporaceae</taxon>
        <taxon>Scutellospora</taxon>
    </lineage>
</organism>